<proteinExistence type="predicted"/>
<evidence type="ECO:0000256" key="1">
    <source>
        <dbReference type="SAM" id="Coils"/>
    </source>
</evidence>
<evidence type="ECO:0000256" key="2">
    <source>
        <dbReference type="SAM" id="MobiDB-lite"/>
    </source>
</evidence>
<comment type="caution">
    <text evidence="3">The sequence shown here is derived from an EMBL/GenBank/DDBJ whole genome shotgun (WGS) entry which is preliminary data.</text>
</comment>
<keyword evidence="1" id="KW-0175">Coiled coil</keyword>
<feature type="compositionally biased region" description="Polar residues" evidence="2">
    <location>
        <begin position="313"/>
        <end position="323"/>
    </location>
</feature>
<gene>
    <name evidence="3" type="ORF">PSON_ATCC_30995.1.T0050531</name>
</gene>
<reference evidence="3" key="1">
    <citation type="submission" date="2021-01" db="EMBL/GenBank/DDBJ databases">
        <authorList>
            <consortium name="Genoscope - CEA"/>
            <person name="William W."/>
        </authorList>
    </citation>
    <scope>NUCLEOTIDE SEQUENCE</scope>
</reference>
<sequence length="356" mass="41648">MNQASNSHSRNFYNYNGIAYSTDSMRVYSKSPKNTQQYINRYQPCIYSTMNNIQNLQSLKNQISQLQSVLTQQHRKSSFTRSKADSSANMSNDRSFYTMIKEQLKQVSNLQTIEKETTNLNINQTTQQFKKDYISNNKLLEQDIEKQSKIMTPQGSAAKNTSILKETTNNVIKSEKQQALKHLLYPVSETKGDKIIKQNIKLEEQLRVGLQDKLTYLESNKQEKLTKLTQEFKNAKKLLEEDYQNQVQNEIQIFERKLRKLMMSQNKDKKLKRLKKNSLLLNSKLNQESPCMSSSQSSEKEIKSSYNLMNTFKKQSDRTQLVSSFKKDSSINKEKKQKVRFENEQGIRFKTETENN</sequence>
<organism evidence="3 4">
    <name type="scientific">Paramecium sonneborni</name>
    <dbReference type="NCBI Taxonomy" id="65129"/>
    <lineage>
        <taxon>Eukaryota</taxon>
        <taxon>Sar</taxon>
        <taxon>Alveolata</taxon>
        <taxon>Ciliophora</taxon>
        <taxon>Intramacronucleata</taxon>
        <taxon>Oligohymenophorea</taxon>
        <taxon>Peniculida</taxon>
        <taxon>Parameciidae</taxon>
        <taxon>Paramecium</taxon>
    </lineage>
</organism>
<dbReference type="EMBL" id="CAJJDN010000005">
    <property type="protein sequence ID" value="CAD8051352.1"/>
    <property type="molecule type" value="Genomic_DNA"/>
</dbReference>
<feature type="compositionally biased region" description="Basic and acidic residues" evidence="2">
    <location>
        <begin position="325"/>
        <end position="356"/>
    </location>
</feature>
<feature type="coiled-coil region" evidence="1">
    <location>
        <begin position="218"/>
        <end position="264"/>
    </location>
</feature>
<feature type="region of interest" description="Disordered" evidence="2">
    <location>
        <begin position="313"/>
        <end position="356"/>
    </location>
</feature>
<accession>A0A8S1KF78</accession>
<name>A0A8S1KF78_9CILI</name>
<dbReference type="Proteomes" id="UP000692954">
    <property type="component" value="Unassembled WGS sequence"/>
</dbReference>
<evidence type="ECO:0000313" key="4">
    <source>
        <dbReference type="Proteomes" id="UP000692954"/>
    </source>
</evidence>
<dbReference type="OrthoDB" id="305540at2759"/>
<keyword evidence="4" id="KW-1185">Reference proteome</keyword>
<protein>
    <submittedName>
        <fullName evidence="3">Uncharacterized protein</fullName>
    </submittedName>
</protein>
<evidence type="ECO:0000313" key="3">
    <source>
        <dbReference type="EMBL" id="CAD8051352.1"/>
    </source>
</evidence>
<dbReference type="AlphaFoldDB" id="A0A8S1KF78"/>